<protein>
    <submittedName>
        <fullName evidence="1">LORF2 protein</fullName>
    </submittedName>
</protein>
<dbReference type="Proteomes" id="UP000475037">
    <property type="component" value="Unassembled WGS sequence"/>
</dbReference>
<accession>A0A6G1BE44</accession>
<organism evidence="1 2">
    <name type="scientific">Crocuta crocuta</name>
    <name type="common">Spotted hyena</name>
    <dbReference type="NCBI Taxonomy" id="9678"/>
    <lineage>
        <taxon>Eukaryota</taxon>
        <taxon>Metazoa</taxon>
        <taxon>Chordata</taxon>
        <taxon>Craniata</taxon>
        <taxon>Vertebrata</taxon>
        <taxon>Euteleostomi</taxon>
        <taxon>Mammalia</taxon>
        <taxon>Eutheria</taxon>
        <taxon>Laurasiatheria</taxon>
        <taxon>Carnivora</taxon>
        <taxon>Feliformia</taxon>
        <taxon>Hyaenidae</taxon>
        <taxon>Crocuta</taxon>
    </lineage>
</organism>
<name>A0A6G1BE44_CROCR</name>
<proteinExistence type="predicted"/>
<feature type="non-terminal residue" evidence="1">
    <location>
        <position position="89"/>
    </location>
</feature>
<gene>
    <name evidence="1" type="primary">Pol_53</name>
    <name evidence="1" type="ORF">FOF47_R04178</name>
</gene>
<keyword evidence="2" id="KW-1185">Reference proteome</keyword>
<evidence type="ECO:0000313" key="2">
    <source>
        <dbReference type="Proteomes" id="UP000475037"/>
    </source>
</evidence>
<evidence type="ECO:0000313" key="1">
    <source>
        <dbReference type="EMBL" id="KAF0886190.1"/>
    </source>
</evidence>
<dbReference type="EMBL" id="VOAJ01000923">
    <property type="protein sequence ID" value="KAF0886190.1"/>
    <property type="molecule type" value="Genomic_DNA"/>
</dbReference>
<sequence length="89" mass="10489">AIALLDIYQRILLQMDTCTLMLTAAVSATAKLWKQPKCPLTGKWIKKIHIHTHTLHEYYSAIRKNEILPFVMAWMELESMMLTEMRERQ</sequence>
<dbReference type="AlphaFoldDB" id="A0A6G1BE44"/>
<reference evidence="1 2" key="1">
    <citation type="submission" date="2019-11" db="EMBL/GenBank/DDBJ databases">
        <authorList>
            <person name="Yang C."/>
            <person name="Li F."/>
        </authorList>
    </citation>
    <scope>NUCLEOTIDE SEQUENCE [LARGE SCALE GENOMIC DNA]</scope>
    <source>
        <strain evidence="1">KB4526</strain>
        <tissue evidence="1">Muscle</tissue>
    </source>
</reference>
<feature type="non-terminal residue" evidence="1">
    <location>
        <position position="1"/>
    </location>
</feature>
<comment type="caution">
    <text evidence="1">The sequence shown here is derived from an EMBL/GenBank/DDBJ whole genome shotgun (WGS) entry which is preliminary data.</text>
</comment>